<evidence type="ECO:0000256" key="7">
    <source>
        <dbReference type="ARBA" id="ARBA00023136"/>
    </source>
</evidence>
<organism evidence="11 12">
    <name type="scientific">Thiothrix litoralis</name>
    <dbReference type="NCBI Taxonomy" id="2891210"/>
    <lineage>
        <taxon>Bacteria</taxon>
        <taxon>Pseudomonadati</taxon>
        <taxon>Pseudomonadota</taxon>
        <taxon>Gammaproteobacteria</taxon>
        <taxon>Thiotrichales</taxon>
        <taxon>Thiotrichaceae</taxon>
        <taxon>Thiothrix</taxon>
    </lineage>
</organism>
<keyword evidence="2 10" id="KW-0444">Lipid biosynthesis</keyword>
<feature type="transmembrane region" description="Helical" evidence="10">
    <location>
        <begin position="80"/>
        <end position="99"/>
    </location>
</feature>
<dbReference type="PANTHER" id="PTHR30309:SF0">
    <property type="entry name" value="GLYCEROL-3-PHOSPHATE ACYLTRANSFERASE-RELATED"/>
    <property type="match status" value="1"/>
</dbReference>
<evidence type="ECO:0000256" key="8">
    <source>
        <dbReference type="ARBA" id="ARBA00023209"/>
    </source>
</evidence>
<evidence type="ECO:0000256" key="9">
    <source>
        <dbReference type="ARBA" id="ARBA00023264"/>
    </source>
</evidence>
<dbReference type="EMBL" id="CP072801">
    <property type="protein sequence ID" value="QTR47933.1"/>
    <property type="molecule type" value="Genomic_DNA"/>
</dbReference>
<dbReference type="Proteomes" id="UP000672039">
    <property type="component" value="Chromosome"/>
</dbReference>
<comment type="subunit">
    <text evidence="10">Probably interacts with PlsX.</text>
</comment>
<proteinExistence type="inferred from homology"/>
<keyword evidence="6 10" id="KW-0443">Lipid metabolism</keyword>
<evidence type="ECO:0000313" key="11">
    <source>
        <dbReference type="EMBL" id="QTR47933.1"/>
    </source>
</evidence>
<evidence type="ECO:0000256" key="10">
    <source>
        <dbReference type="HAMAP-Rule" id="MF_01043"/>
    </source>
</evidence>
<evidence type="ECO:0000313" key="12">
    <source>
        <dbReference type="Proteomes" id="UP000672039"/>
    </source>
</evidence>
<evidence type="ECO:0000256" key="1">
    <source>
        <dbReference type="ARBA" id="ARBA00022475"/>
    </source>
</evidence>
<feature type="transmembrane region" description="Helical" evidence="10">
    <location>
        <begin position="136"/>
        <end position="154"/>
    </location>
</feature>
<evidence type="ECO:0000256" key="5">
    <source>
        <dbReference type="ARBA" id="ARBA00022989"/>
    </source>
</evidence>
<dbReference type="RefSeq" id="WP_210224167.1">
    <property type="nucleotide sequence ID" value="NZ_CP072801.1"/>
</dbReference>
<comment type="subcellular location">
    <subcellularLocation>
        <location evidence="10">Cell membrane</location>
        <topology evidence="10">Multi-pass membrane protein</topology>
    </subcellularLocation>
</comment>
<accession>A0ABX7X017</accession>
<name>A0ABX7X017_9GAMM</name>
<gene>
    <name evidence="10 11" type="primary">plsY</name>
    <name evidence="11" type="ORF">J9253_08470</name>
</gene>
<dbReference type="GO" id="GO:0004366">
    <property type="term" value="F:glycerol-3-phosphate O-acyltransferase activity"/>
    <property type="evidence" value="ECO:0007669"/>
    <property type="project" value="UniProtKB-EC"/>
</dbReference>
<reference evidence="11 12" key="1">
    <citation type="submission" date="2021-04" db="EMBL/GenBank/DDBJ databases">
        <title>Genomics, taxonomy and metabolism of representatives of sulfur bacteria of the genus Thiothrix: Thiothrix fructosivorans QT, Thiothrix unzii A1T and three new species, Thiothrix subterranea sp. nov., Thiothrix litoralis sp. nov. and 'Candidatus Thiothrix anitrata' sp. nov.</title>
        <authorList>
            <person name="Ravin N.V."/>
            <person name="Smolyakov D."/>
            <person name="Rudenko T.S."/>
            <person name="Mardanov A.V."/>
            <person name="Beletsky A.V."/>
            <person name="Markov N.D."/>
            <person name="Fomenkov A.I."/>
            <person name="Roberts R.J."/>
            <person name="Karnachuk O.V."/>
            <person name="Novikov A."/>
            <person name="Grabovich M.Y."/>
        </authorList>
    </citation>
    <scope>NUCLEOTIDE SEQUENCE [LARGE SCALE GENOMIC DNA]</scope>
    <source>
        <strain evidence="11 12">AS</strain>
    </source>
</reference>
<keyword evidence="1 10" id="KW-1003">Cell membrane</keyword>
<feature type="transmembrane region" description="Helical" evidence="10">
    <location>
        <begin position="160"/>
        <end position="176"/>
    </location>
</feature>
<keyword evidence="3 10" id="KW-0808">Transferase</keyword>
<keyword evidence="8 10" id="KW-0594">Phospholipid biosynthesis</keyword>
<dbReference type="NCBIfam" id="TIGR00023">
    <property type="entry name" value="glycerol-3-phosphate 1-O-acyltransferase PlsY"/>
    <property type="match status" value="1"/>
</dbReference>
<evidence type="ECO:0000256" key="6">
    <source>
        <dbReference type="ARBA" id="ARBA00023098"/>
    </source>
</evidence>
<dbReference type="EC" id="2.3.1.275" evidence="10"/>
<comment type="similarity">
    <text evidence="10">Belongs to the PlsY family.</text>
</comment>
<keyword evidence="12" id="KW-1185">Reference proteome</keyword>
<dbReference type="Pfam" id="PF02660">
    <property type="entry name" value="G3P_acyltransf"/>
    <property type="match status" value="1"/>
</dbReference>
<keyword evidence="7 10" id="KW-0472">Membrane</keyword>
<evidence type="ECO:0000256" key="3">
    <source>
        <dbReference type="ARBA" id="ARBA00022679"/>
    </source>
</evidence>
<comment type="pathway">
    <text evidence="10">Lipid metabolism; phospholipid metabolism.</text>
</comment>
<keyword evidence="11" id="KW-0012">Acyltransferase</keyword>
<keyword evidence="9 10" id="KW-1208">Phospholipid metabolism</keyword>
<protein>
    <recommendedName>
        <fullName evidence="10">Glycerol-3-phosphate acyltransferase</fullName>
    </recommendedName>
    <alternativeName>
        <fullName evidence="10">Acyl-PO4 G3P acyltransferase</fullName>
    </alternativeName>
    <alternativeName>
        <fullName evidence="10">Acyl-phosphate--glycerol-3-phosphate acyltransferase</fullName>
    </alternativeName>
    <alternativeName>
        <fullName evidence="10">G3P acyltransferase</fullName>
        <shortName evidence="10">GPAT</shortName>
        <ecNumber evidence="10">2.3.1.275</ecNumber>
    </alternativeName>
    <alternativeName>
        <fullName evidence="10">Lysophosphatidic acid synthase</fullName>
        <shortName evidence="10">LPA synthase</shortName>
    </alternativeName>
</protein>
<dbReference type="SMART" id="SM01207">
    <property type="entry name" value="G3P_acyltransf"/>
    <property type="match status" value="1"/>
</dbReference>
<keyword evidence="5 10" id="KW-1133">Transmembrane helix</keyword>
<keyword evidence="4 10" id="KW-0812">Transmembrane</keyword>
<evidence type="ECO:0000256" key="2">
    <source>
        <dbReference type="ARBA" id="ARBA00022516"/>
    </source>
</evidence>
<sequence length="207" mass="21940">MPYLLIILAYLLGSISAAIITCKLMGLPDPRTVGSNNPGATNVLRHGGKKAAAITLLGDGLKGLIPVLVGHAFGLEANWLILIGIAAFLGHLYPVFYGFKGGKGVATAIGVFLGVNLWGGLAFVATWLVMAKGFKISSLAALIATALSPVYFWVLSDGNGWLTLGVLFMALMVFWRHESNIRNLLSGKEDKIQSKEGADVEAVTNEE</sequence>
<evidence type="ECO:0000256" key="4">
    <source>
        <dbReference type="ARBA" id="ARBA00022692"/>
    </source>
</evidence>
<comment type="function">
    <text evidence="10">Catalyzes the transfer of an acyl group from acyl-phosphate (acyl-PO(4)) to glycerol-3-phosphate (G3P) to form lysophosphatidic acid (LPA). This enzyme utilizes acyl-phosphate as fatty acyl donor, but not acyl-CoA or acyl-ACP.</text>
</comment>
<comment type="catalytic activity">
    <reaction evidence="10">
        <text>an acyl phosphate + sn-glycerol 3-phosphate = a 1-acyl-sn-glycero-3-phosphate + phosphate</text>
        <dbReference type="Rhea" id="RHEA:34075"/>
        <dbReference type="ChEBI" id="CHEBI:43474"/>
        <dbReference type="ChEBI" id="CHEBI:57597"/>
        <dbReference type="ChEBI" id="CHEBI:57970"/>
        <dbReference type="ChEBI" id="CHEBI:59918"/>
        <dbReference type="EC" id="2.3.1.275"/>
    </reaction>
</comment>
<feature type="transmembrane region" description="Helical" evidence="10">
    <location>
        <begin position="51"/>
        <end position="73"/>
    </location>
</feature>
<dbReference type="InterPro" id="IPR003811">
    <property type="entry name" value="G3P_acylTferase_PlsY"/>
</dbReference>
<dbReference type="PANTHER" id="PTHR30309">
    <property type="entry name" value="INNER MEMBRANE PROTEIN YGIH"/>
    <property type="match status" value="1"/>
</dbReference>
<feature type="transmembrane region" description="Helical" evidence="10">
    <location>
        <begin position="105"/>
        <end position="129"/>
    </location>
</feature>
<dbReference type="HAMAP" id="MF_01043">
    <property type="entry name" value="PlsY"/>
    <property type="match status" value="1"/>
</dbReference>